<organism evidence="3 5">
    <name type="scientific">Medicago truncatula</name>
    <name type="common">Barrel medic</name>
    <name type="synonym">Medicago tribuloides</name>
    <dbReference type="NCBI Taxonomy" id="3880"/>
    <lineage>
        <taxon>Eukaryota</taxon>
        <taxon>Viridiplantae</taxon>
        <taxon>Streptophyta</taxon>
        <taxon>Embryophyta</taxon>
        <taxon>Tracheophyta</taxon>
        <taxon>Spermatophyta</taxon>
        <taxon>Magnoliopsida</taxon>
        <taxon>eudicotyledons</taxon>
        <taxon>Gunneridae</taxon>
        <taxon>Pentapetalae</taxon>
        <taxon>rosids</taxon>
        <taxon>fabids</taxon>
        <taxon>Fabales</taxon>
        <taxon>Fabaceae</taxon>
        <taxon>Papilionoideae</taxon>
        <taxon>50 kb inversion clade</taxon>
        <taxon>NPAAA clade</taxon>
        <taxon>Hologalegina</taxon>
        <taxon>IRL clade</taxon>
        <taxon>Trifolieae</taxon>
        <taxon>Medicago</taxon>
    </lineage>
</organism>
<protein>
    <submittedName>
        <fullName evidence="3">Plant phospholipase-like protein</fullName>
    </submittedName>
</protein>
<dbReference type="PANTHER" id="PTHR35358:SF10">
    <property type="entry name" value="PLANT PHOSPHOLIPASE-LIKE PROTEIN"/>
    <property type="match status" value="1"/>
</dbReference>
<dbReference type="Proteomes" id="UP000002051">
    <property type="component" value="Chromosome 8"/>
</dbReference>
<accession>G7L9N1</accession>
<dbReference type="PaxDb" id="3880-AET04505"/>
<feature type="region of interest" description="Disordered" evidence="2">
    <location>
        <begin position="1"/>
        <end position="37"/>
    </location>
</feature>
<evidence type="ECO:0000313" key="3">
    <source>
        <dbReference type="EMBL" id="AET04505.1"/>
    </source>
</evidence>
<reference evidence="3 5" key="1">
    <citation type="journal article" date="2011" name="Nature">
        <title>The Medicago genome provides insight into the evolution of rhizobial symbioses.</title>
        <authorList>
            <person name="Young N.D."/>
            <person name="Debelle F."/>
            <person name="Oldroyd G.E."/>
            <person name="Geurts R."/>
            <person name="Cannon S.B."/>
            <person name="Udvardi M.K."/>
            <person name="Benedito V.A."/>
            <person name="Mayer K.F."/>
            <person name="Gouzy J."/>
            <person name="Schoof H."/>
            <person name="Van de Peer Y."/>
            <person name="Proost S."/>
            <person name="Cook D.R."/>
            <person name="Meyers B.C."/>
            <person name="Spannagl M."/>
            <person name="Cheung F."/>
            <person name="De Mita S."/>
            <person name="Krishnakumar V."/>
            <person name="Gundlach H."/>
            <person name="Zhou S."/>
            <person name="Mudge J."/>
            <person name="Bharti A.K."/>
            <person name="Murray J.D."/>
            <person name="Naoumkina M.A."/>
            <person name="Rosen B."/>
            <person name="Silverstein K.A."/>
            <person name="Tang H."/>
            <person name="Rombauts S."/>
            <person name="Zhao P.X."/>
            <person name="Zhou P."/>
            <person name="Barbe V."/>
            <person name="Bardou P."/>
            <person name="Bechner M."/>
            <person name="Bellec A."/>
            <person name="Berger A."/>
            <person name="Berges H."/>
            <person name="Bidwell S."/>
            <person name="Bisseling T."/>
            <person name="Choisne N."/>
            <person name="Couloux A."/>
            <person name="Denny R."/>
            <person name="Deshpande S."/>
            <person name="Dai X."/>
            <person name="Doyle J.J."/>
            <person name="Dudez A.M."/>
            <person name="Farmer A.D."/>
            <person name="Fouteau S."/>
            <person name="Franken C."/>
            <person name="Gibelin C."/>
            <person name="Gish J."/>
            <person name="Goldstein S."/>
            <person name="Gonzalez A.J."/>
            <person name="Green P.J."/>
            <person name="Hallab A."/>
            <person name="Hartog M."/>
            <person name="Hua A."/>
            <person name="Humphray S.J."/>
            <person name="Jeong D.H."/>
            <person name="Jing Y."/>
            <person name="Jocker A."/>
            <person name="Kenton S.M."/>
            <person name="Kim D.J."/>
            <person name="Klee K."/>
            <person name="Lai H."/>
            <person name="Lang C."/>
            <person name="Lin S."/>
            <person name="Macmil S.L."/>
            <person name="Magdelenat G."/>
            <person name="Matthews L."/>
            <person name="McCorrison J."/>
            <person name="Monaghan E.L."/>
            <person name="Mun J.H."/>
            <person name="Najar F.Z."/>
            <person name="Nicholson C."/>
            <person name="Noirot C."/>
            <person name="O'Bleness M."/>
            <person name="Paule C.R."/>
            <person name="Poulain J."/>
            <person name="Prion F."/>
            <person name="Qin B."/>
            <person name="Qu C."/>
            <person name="Retzel E.F."/>
            <person name="Riddle C."/>
            <person name="Sallet E."/>
            <person name="Samain S."/>
            <person name="Samson N."/>
            <person name="Sanders I."/>
            <person name="Saurat O."/>
            <person name="Scarpelli C."/>
            <person name="Schiex T."/>
            <person name="Segurens B."/>
            <person name="Severin A.J."/>
            <person name="Sherrier D.J."/>
            <person name="Shi R."/>
            <person name="Sims S."/>
            <person name="Singer S.R."/>
            <person name="Sinharoy S."/>
            <person name="Sterck L."/>
            <person name="Viollet A."/>
            <person name="Wang B.B."/>
            <person name="Wang K."/>
            <person name="Wang M."/>
            <person name="Wang X."/>
            <person name="Warfsmann J."/>
            <person name="Weissenbach J."/>
            <person name="White D.D."/>
            <person name="White J.D."/>
            <person name="Wiley G.B."/>
            <person name="Wincker P."/>
            <person name="Xing Y."/>
            <person name="Yang L."/>
            <person name="Yao Z."/>
            <person name="Ying F."/>
            <person name="Zhai J."/>
            <person name="Zhou L."/>
            <person name="Zuber A."/>
            <person name="Denarie J."/>
            <person name="Dixon R.A."/>
            <person name="May G.D."/>
            <person name="Schwartz D.C."/>
            <person name="Rogers J."/>
            <person name="Quetier F."/>
            <person name="Town C.D."/>
            <person name="Roe B.A."/>
        </authorList>
    </citation>
    <scope>NUCLEOTIDE SEQUENCE [LARGE SCALE GENOMIC DNA]</scope>
    <source>
        <strain evidence="3">A17</strain>
        <strain evidence="4 5">cv. Jemalong A17</strain>
    </source>
</reference>
<dbReference type="InterPro" id="IPR007942">
    <property type="entry name" value="PLipase-like"/>
</dbReference>
<feature type="compositionally biased region" description="Polar residues" evidence="2">
    <location>
        <begin position="17"/>
        <end position="27"/>
    </location>
</feature>
<sequence length="421" mass="47730">MPPKKGKARMKKRKNLGESTTKVNNQSESRDCPVSTRRRLNLDSTMISDLRCTLRSSGRRCSLRSSKMPVETGTTSLSRCSRPHISRGHSAAPDDIQQLDIPAQTIKTAYQVPEESSHQIADPPTLEPELGHKEAENVEYSTVGGREMMDEEDKAENSPSNHSSLMVRKNTFEEERIPMVEDVTNENHMKCISRTGCSSPSFSLKLTQLVSMAGAEDDEVDSEMQSQPEDMVNIYQVKPEFMSILRKIIGKHGDITKNCVTKSVKFRSAFLDTICEIISDLDKKDIANIKGNDLKIKIGDVNDIKNLKVEVEWLHTRLTEILEARQILKKSGTLKEKKDSIRKFIEIAEGELKECEVEKKKVSEKLKELSEKLKAICDKEADWKERLTRMQDESTKTSQRVKDVKSKVRRFVDCSLIDGLL</sequence>
<keyword evidence="1" id="KW-0175">Coiled coil</keyword>
<dbReference type="eggNOG" id="ENOG502SBCN">
    <property type="taxonomic scope" value="Eukaryota"/>
</dbReference>
<dbReference type="STRING" id="3880.G7L9N1"/>
<feature type="region of interest" description="Disordered" evidence="2">
    <location>
        <begin position="63"/>
        <end position="92"/>
    </location>
</feature>
<evidence type="ECO:0000256" key="1">
    <source>
        <dbReference type="SAM" id="Coils"/>
    </source>
</evidence>
<dbReference type="EnsemblPlants" id="AET04505">
    <property type="protein sequence ID" value="AET04505"/>
    <property type="gene ID" value="MTR_8g089530"/>
</dbReference>
<evidence type="ECO:0000313" key="4">
    <source>
        <dbReference type="EnsemblPlants" id="AET04505"/>
    </source>
</evidence>
<name>G7L9N1_MEDTR</name>
<dbReference type="AlphaFoldDB" id="G7L9N1"/>
<dbReference type="OMA" id="EEWHITT"/>
<dbReference type="EMBL" id="CM001224">
    <property type="protein sequence ID" value="AET04505.1"/>
    <property type="molecule type" value="Genomic_DNA"/>
</dbReference>
<dbReference type="KEGG" id="mtr:11433714"/>
<gene>
    <name evidence="4" type="primary">11433714</name>
    <name evidence="3" type="ordered locus">MTR_8g089530</name>
</gene>
<dbReference type="PANTHER" id="PTHR35358">
    <property type="entry name" value="OS06G0711100 PROTEIN"/>
    <property type="match status" value="1"/>
</dbReference>
<feature type="coiled-coil region" evidence="1">
    <location>
        <begin position="345"/>
        <end position="386"/>
    </location>
</feature>
<dbReference type="Pfam" id="PF05278">
    <property type="entry name" value="PEARLI-4"/>
    <property type="match status" value="1"/>
</dbReference>
<evidence type="ECO:0000256" key="2">
    <source>
        <dbReference type="SAM" id="MobiDB-lite"/>
    </source>
</evidence>
<dbReference type="HOGENOM" id="CLU_555961_0_0_1"/>
<feature type="compositionally biased region" description="Basic residues" evidence="2">
    <location>
        <begin position="1"/>
        <end position="14"/>
    </location>
</feature>
<reference evidence="3 5" key="2">
    <citation type="journal article" date="2014" name="BMC Genomics">
        <title>An improved genome release (version Mt4.0) for the model legume Medicago truncatula.</title>
        <authorList>
            <person name="Tang H."/>
            <person name="Krishnakumar V."/>
            <person name="Bidwell S."/>
            <person name="Rosen B."/>
            <person name="Chan A."/>
            <person name="Zhou S."/>
            <person name="Gentzbittel L."/>
            <person name="Childs K.L."/>
            <person name="Yandell M."/>
            <person name="Gundlach H."/>
            <person name="Mayer K.F."/>
            <person name="Schwartz D.C."/>
            <person name="Town C.D."/>
        </authorList>
    </citation>
    <scope>GENOME REANNOTATION</scope>
    <source>
        <strain evidence="4 5">cv. Jemalong A17</strain>
    </source>
</reference>
<evidence type="ECO:0000313" key="5">
    <source>
        <dbReference type="Proteomes" id="UP000002051"/>
    </source>
</evidence>
<keyword evidence="5" id="KW-1185">Reference proteome</keyword>
<proteinExistence type="predicted"/>
<reference evidence="4" key="3">
    <citation type="submission" date="2015-04" db="UniProtKB">
        <authorList>
            <consortium name="EnsemblPlants"/>
        </authorList>
    </citation>
    <scope>IDENTIFICATION</scope>
    <source>
        <strain evidence="4">cv. Jemalong A17</strain>
    </source>
</reference>
<dbReference type="OrthoDB" id="1096033at2759"/>